<organism evidence="1 2">
    <name type="scientific">Hoeflea algicola</name>
    <dbReference type="NCBI Taxonomy" id="2983763"/>
    <lineage>
        <taxon>Bacteria</taxon>
        <taxon>Pseudomonadati</taxon>
        <taxon>Pseudomonadota</taxon>
        <taxon>Alphaproteobacteria</taxon>
        <taxon>Hyphomicrobiales</taxon>
        <taxon>Rhizobiaceae</taxon>
        <taxon>Hoeflea</taxon>
    </lineage>
</organism>
<evidence type="ECO:0000313" key="2">
    <source>
        <dbReference type="Proteomes" id="UP001073227"/>
    </source>
</evidence>
<dbReference type="RefSeq" id="WP_267653518.1">
    <property type="nucleotide sequence ID" value="NZ_JAOVZR010000001.1"/>
</dbReference>
<dbReference type="EMBL" id="JAOVZR010000001">
    <property type="protein sequence ID" value="MCY0147925.1"/>
    <property type="molecule type" value="Genomic_DNA"/>
</dbReference>
<reference evidence="1" key="1">
    <citation type="submission" date="2022-10" db="EMBL/GenBank/DDBJ databases">
        <title>Hoeflea sp. G2-23, isolated from marine algae.</title>
        <authorList>
            <person name="Kristyanto S."/>
            <person name="Kim J.M."/>
            <person name="Jeon C.O."/>
        </authorList>
    </citation>
    <scope>NUCLEOTIDE SEQUENCE</scope>
    <source>
        <strain evidence="1">G2-23</strain>
    </source>
</reference>
<keyword evidence="2" id="KW-1185">Reference proteome</keyword>
<gene>
    <name evidence="1" type="ORF">OEG84_09430</name>
</gene>
<accession>A0ABT3Z830</accession>
<proteinExistence type="predicted"/>
<comment type="caution">
    <text evidence="1">The sequence shown here is derived from an EMBL/GenBank/DDBJ whole genome shotgun (WGS) entry which is preliminary data.</text>
</comment>
<evidence type="ECO:0000313" key="1">
    <source>
        <dbReference type="EMBL" id="MCY0147925.1"/>
    </source>
</evidence>
<sequence>MGARHICDFLVTDIDGVQTLMDAHDRHDGPDQKELTAAAASINLRYSRWDHTAVHSGFRLRNSKDLIRYANYETTLGDRVRLLAALDEHGTLTVSECLSAFQETKPIAALASMILRGFIEIDLDEALIGPESMVRRIAC</sequence>
<protein>
    <submittedName>
        <fullName evidence="1">Uncharacterized protein</fullName>
    </submittedName>
</protein>
<name>A0ABT3Z830_9HYPH</name>
<dbReference type="Proteomes" id="UP001073227">
    <property type="component" value="Unassembled WGS sequence"/>
</dbReference>